<dbReference type="Proteomes" id="UP000789359">
    <property type="component" value="Unassembled WGS sequence"/>
</dbReference>
<sequence length="76" mass="8527">MREQDVSVEELSYELSVVLEGLLYYAGVKKSKLAEAASVYVECIDDALEGSDAEGVDEVIAIVEYMKKHHSKLFER</sequence>
<accession>A0ABN7K270</accession>
<protein>
    <recommendedName>
        <fullName evidence="3">Cell division protein</fullName>
    </recommendedName>
</protein>
<comment type="caution">
    <text evidence="1">The sequence shown here is derived from an EMBL/GenBank/DDBJ whole genome shotgun (WGS) entry which is preliminary data.</text>
</comment>
<evidence type="ECO:0008006" key="3">
    <source>
        <dbReference type="Google" id="ProtNLM"/>
    </source>
</evidence>
<dbReference type="EMBL" id="CAJHOE010000001">
    <property type="protein sequence ID" value="CAD7286599.1"/>
    <property type="molecule type" value="Genomic_DNA"/>
</dbReference>
<dbReference type="RefSeq" id="WP_230056218.1">
    <property type="nucleotide sequence ID" value="NZ_CAJHOE010000001.1"/>
</dbReference>
<name>A0ABN7K270_9BACT</name>
<evidence type="ECO:0000313" key="2">
    <source>
        <dbReference type="Proteomes" id="UP000789359"/>
    </source>
</evidence>
<organism evidence="1 2">
    <name type="scientific">Campylobacter suis</name>
    <dbReference type="NCBI Taxonomy" id="2790657"/>
    <lineage>
        <taxon>Bacteria</taxon>
        <taxon>Pseudomonadati</taxon>
        <taxon>Campylobacterota</taxon>
        <taxon>Epsilonproteobacteria</taxon>
        <taxon>Campylobacterales</taxon>
        <taxon>Campylobacteraceae</taxon>
        <taxon>Campylobacter</taxon>
    </lineage>
</organism>
<keyword evidence="2" id="KW-1185">Reference proteome</keyword>
<reference evidence="1 2" key="1">
    <citation type="submission" date="2020-11" db="EMBL/GenBank/DDBJ databases">
        <authorList>
            <person name="Peeters C."/>
        </authorList>
    </citation>
    <scope>NUCLEOTIDE SEQUENCE [LARGE SCALE GENOMIC DNA]</scope>
    <source>
        <strain evidence="1 2">LMG 8286</strain>
    </source>
</reference>
<evidence type="ECO:0000313" key="1">
    <source>
        <dbReference type="EMBL" id="CAD7286599.1"/>
    </source>
</evidence>
<proteinExistence type="predicted"/>
<gene>
    <name evidence="1" type="ORF">LMG8286_00432</name>
</gene>